<comment type="caution">
    <text evidence="2">The sequence shown here is derived from an EMBL/GenBank/DDBJ whole genome shotgun (WGS) entry which is preliminary data.</text>
</comment>
<sequence length="253" mass="27833">MGGPAQLNEQGACLLVAVSTPHFQCCAAGVRKCRRLTISKQHGGHALCWSDTRLSQRSNASNTIPERHPHQWYAMEGCDRKMIKPSHSVGKPWHQMSFRAPPLHSSKLSDLALINHGCYHASTGCLAHGGIPSPSWISYLKIVINAVPGRAWRAPAPFQPGKRRDPHMHSHSQLQPSASQTGAPRSASGTQRGATAWQGSQFFPHSDGFDALKLSRPVRRVCCVAIGLKFRSLNCTQWEAVAPHCYKRPVQAW</sequence>
<feature type="region of interest" description="Disordered" evidence="1">
    <location>
        <begin position="155"/>
        <end position="194"/>
    </location>
</feature>
<accession>A0AAN6NPE9</accession>
<evidence type="ECO:0000256" key="1">
    <source>
        <dbReference type="SAM" id="MobiDB-lite"/>
    </source>
</evidence>
<keyword evidence="3" id="KW-1185">Reference proteome</keyword>
<feature type="compositionally biased region" description="Polar residues" evidence="1">
    <location>
        <begin position="171"/>
        <end position="194"/>
    </location>
</feature>
<reference evidence="2" key="2">
    <citation type="submission" date="2023-06" db="EMBL/GenBank/DDBJ databases">
        <authorList>
            <consortium name="Lawrence Berkeley National Laboratory"/>
            <person name="Mondo S.J."/>
            <person name="Hensen N."/>
            <person name="Bonometti L."/>
            <person name="Westerberg I."/>
            <person name="Brannstrom I.O."/>
            <person name="Guillou S."/>
            <person name="Cros-Aarteil S."/>
            <person name="Calhoun S."/>
            <person name="Haridas S."/>
            <person name="Kuo A."/>
            <person name="Pangilinan J."/>
            <person name="Riley R."/>
            <person name="Labutti K."/>
            <person name="Andreopoulos B."/>
            <person name="Lipzen A."/>
            <person name="Chen C."/>
            <person name="Yanf M."/>
            <person name="Daum C."/>
            <person name="Ng V."/>
            <person name="Clum A."/>
            <person name="Steindorff A."/>
            <person name="Ohm R."/>
            <person name="Martin F."/>
            <person name="Silar P."/>
            <person name="Natvig D."/>
            <person name="Lalanne C."/>
            <person name="Gautier V."/>
            <person name="Ament-Velasquez S.L."/>
            <person name="Kruys A."/>
            <person name="Hutchinson M.I."/>
            <person name="Powell A.J."/>
            <person name="Barry K."/>
            <person name="Miller A.N."/>
            <person name="Grigoriev I.V."/>
            <person name="Debuchy R."/>
            <person name="Gladieux P."/>
            <person name="Thoren M.H."/>
            <person name="Johannesson H."/>
        </authorList>
    </citation>
    <scope>NUCLEOTIDE SEQUENCE</scope>
    <source>
        <strain evidence="2">CBS 626.80</strain>
    </source>
</reference>
<evidence type="ECO:0000313" key="3">
    <source>
        <dbReference type="Proteomes" id="UP001303222"/>
    </source>
</evidence>
<protein>
    <submittedName>
        <fullName evidence="2">Uncharacterized protein</fullName>
    </submittedName>
</protein>
<evidence type="ECO:0000313" key="2">
    <source>
        <dbReference type="EMBL" id="KAK3949582.1"/>
    </source>
</evidence>
<reference evidence="2" key="1">
    <citation type="journal article" date="2023" name="Mol. Phylogenet. Evol.">
        <title>Genome-scale phylogeny and comparative genomics of the fungal order Sordariales.</title>
        <authorList>
            <person name="Hensen N."/>
            <person name="Bonometti L."/>
            <person name="Westerberg I."/>
            <person name="Brannstrom I.O."/>
            <person name="Guillou S."/>
            <person name="Cros-Aarteil S."/>
            <person name="Calhoun S."/>
            <person name="Haridas S."/>
            <person name="Kuo A."/>
            <person name="Mondo S."/>
            <person name="Pangilinan J."/>
            <person name="Riley R."/>
            <person name="LaButti K."/>
            <person name="Andreopoulos B."/>
            <person name="Lipzen A."/>
            <person name="Chen C."/>
            <person name="Yan M."/>
            <person name="Daum C."/>
            <person name="Ng V."/>
            <person name="Clum A."/>
            <person name="Steindorff A."/>
            <person name="Ohm R.A."/>
            <person name="Martin F."/>
            <person name="Silar P."/>
            <person name="Natvig D.O."/>
            <person name="Lalanne C."/>
            <person name="Gautier V."/>
            <person name="Ament-Velasquez S.L."/>
            <person name="Kruys A."/>
            <person name="Hutchinson M.I."/>
            <person name="Powell A.J."/>
            <person name="Barry K."/>
            <person name="Miller A.N."/>
            <person name="Grigoriev I.V."/>
            <person name="Debuchy R."/>
            <person name="Gladieux P."/>
            <person name="Hiltunen Thoren M."/>
            <person name="Johannesson H."/>
        </authorList>
    </citation>
    <scope>NUCLEOTIDE SEQUENCE</scope>
    <source>
        <strain evidence="2">CBS 626.80</strain>
    </source>
</reference>
<name>A0AAN6NPE9_9PEZI</name>
<dbReference type="EMBL" id="MU859208">
    <property type="protein sequence ID" value="KAK3949582.1"/>
    <property type="molecule type" value="Genomic_DNA"/>
</dbReference>
<organism evidence="2 3">
    <name type="scientific">Pseudoneurospora amorphoporcata</name>
    <dbReference type="NCBI Taxonomy" id="241081"/>
    <lineage>
        <taxon>Eukaryota</taxon>
        <taxon>Fungi</taxon>
        <taxon>Dikarya</taxon>
        <taxon>Ascomycota</taxon>
        <taxon>Pezizomycotina</taxon>
        <taxon>Sordariomycetes</taxon>
        <taxon>Sordariomycetidae</taxon>
        <taxon>Sordariales</taxon>
        <taxon>Sordariaceae</taxon>
        <taxon>Pseudoneurospora</taxon>
    </lineage>
</organism>
<gene>
    <name evidence="2" type="ORF">QBC32DRAFT_33038</name>
</gene>
<dbReference type="AlphaFoldDB" id="A0AAN6NPE9"/>
<proteinExistence type="predicted"/>
<dbReference type="Proteomes" id="UP001303222">
    <property type="component" value="Unassembled WGS sequence"/>
</dbReference>